<dbReference type="RefSeq" id="WP_377542231.1">
    <property type="nucleotide sequence ID" value="NZ_JBHSBN010000002.1"/>
</dbReference>
<dbReference type="Proteomes" id="UP001595868">
    <property type="component" value="Unassembled WGS sequence"/>
</dbReference>
<dbReference type="SUPFAM" id="SSF142433">
    <property type="entry name" value="CinA-like"/>
    <property type="match status" value="1"/>
</dbReference>
<evidence type="ECO:0000259" key="1">
    <source>
        <dbReference type="Pfam" id="PF02464"/>
    </source>
</evidence>
<proteinExistence type="predicted"/>
<evidence type="ECO:0000313" key="3">
    <source>
        <dbReference type="Proteomes" id="UP001595868"/>
    </source>
</evidence>
<evidence type="ECO:0000313" key="2">
    <source>
        <dbReference type="EMBL" id="MFC4105226.1"/>
    </source>
</evidence>
<gene>
    <name evidence="2" type="ORF">ACFOX0_04625</name>
</gene>
<reference evidence="3" key="1">
    <citation type="journal article" date="2019" name="Int. J. Syst. Evol. Microbiol.">
        <title>The Global Catalogue of Microorganisms (GCM) 10K type strain sequencing project: providing services to taxonomists for standard genome sequencing and annotation.</title>
        <authorList>
            <consortium name="The Broad Institute Genomics Platform"/>
            <consortium name="The Broad Institute Genome Sequencing Center for Infectious Disease"/>
            <person name="Wu L."/>
            <person name="Ma J."/>
        </authorList>
    </citation>
    <scope>NUCLEOTIDE SEQUENCE [LARGE SCALE GENOMIC DNA]</scope>
    <source>
        <strain evidence="3">2902at01</strain>
    </source>
</reference>
<dbReference type="NCBIfam" id="TIGR00199">
    <property type="entry name" value="PncC_domain"/>
    <property type="match status" value="1"/>
</dbReference>
<feature type="domain" description="CinA C-terminal" evidence="1">
    <location>
        <begin position="11"/>
        <end position="160"/>
    </location>
</feature>
<accession>A0ABV8KGU7</accession>
<dbReference type="Pfam" id="PF02464">
    <property type="entry name" value="CinA"/>
    <property type="match status" value="1"/>
</dbReference>
<organism evidence="2 3">
    <name type="scientific">Micromonospora zhanjiangensis</name>
    <dbReference type="NCBI Taxonomy" id="1522057"/>
    <lineage>
        <taxon>Bacteria</taxon>
        <taxon>Bacillati</taxon>
        <taxon>Actinomycetota</taxon>
        <taxon>Actinomycetes</taxon>
        <taxon>Micromonosporales</taxon>
        <taxon>Micromonosporaceae</taxon>
        <taxon>Micromonospora</taxon>
    </lineage>
</organism>
<sequence>MSGDAGVRGRVAAGVVHLLVERSETLATVESLTGGLVAATIVEIAGVSSVYRGGLVVYATELKARLAGVPEDLLAARGPVDPDVALALAAGGRQRCDADWCVATTGVAGPEPQGDKPVGTVYVAAVGPSGSAVRRLDLAGDRLTIRSGAVVGALRLLTELLPGVPTHHRVAPGR</sequence>
<comment type="caution">
    <text evidence="2">The sequence shown here is derived from an EMBL/GenBank/DDBJ whole genome shotgun (WGS) entry which is preliminary data.</text>
</comment>
<dbReference type="InterPro" id="IPR008136">
    <property type="entry name" value="CinA_C"/>
</dbReference>
<name>A0ABV8KGU7_9ACTN</name>
<dbReference type="Gene3D" id="3.90.950.20">
    <property type="entry name" value="CinA-like"/>
    <property type="match status" value="1"/>
</dbReference>
<dbReference type="EMBL" id="JBHSBN010000002">
    <property type="protein sequence ID" value="MFC4105226.1"/>
    <property type="molecule type" value="Genomic_DNA"/>
</dbReference>
<dbReference type="InterPro" id="IPR036653">
    <property type="entry name" value="CinA-like_C"/>
</dbReference>
<protein>
    <submittedName>
        <fullName evidence="2">CinA family protein</fullName>
    </submittedName>
</protein>
<keyword evidence="3" id="KW-1185">Reference proteome</keyword>